<name>A0A1U7CQ51_9BACT</name>
<dbReference type="PROSITE" id="PS00409">
    <property type="entry name" value="PROKAR_NTER_METHYL"/>
    <property type="match status" value="1"/>
</dbReference>
<dbReference type="PANTHER" id="PTHR30093:SF2">
    <property type="entry name" value="TYPE II SECRETION SYSTEM PROTEIN H"/>
    <property type="match status" value="1"/>
</dbReference>
<dbReference type="InterPro" id="IPR045584">
    <property type="entry name" value="Pilin-like"/>
</dbReference>
<dbReference type="OrthoDB" id="251725at2"/>
<organism evidence="2 3">
    <name type="scientific">Paludisphaera borealis</name>
    <dbReference type="NCBI Taxonomy" id="1387353"/>
    <lineage>
        <taxon>Bacteria</taxon>
        <taxon>Pseudomonadati</taxon>
        <taxon>Planctomycetota</taxon>
        <taxon>Planctomycetia</taxon>
        <taxon>Isosphaerales</taxon>
        <taxon>Isosphaeraceae</taxon>
        <taxon>Paludisphaera</taxon>
    </lineage>
</organism>
<dbReference type="AlphaFoldDB" id="A0A1U7CQ51"/>
<dbReference type="KEGG" id="pbor:BSF38_02554"/>
<evidence type="ECO:0000313" key="2">
    <source>
        <dbReference type="EMBL" id="APW61051.1"/>
    </source>
</evidence>
<dbReference type="Pfam" id="PF07963">
    <property type="entry name" value="N_methyl"/>
    <property type="match status" value="1"/>
</dbReference>
<dbReference type="InterPro" id="IPR012902">
    <property type="entry name" value="N_methyl_site"/>
</dbReference>
<gene>
    <name evidence="2" type="ORF">BSF38_02554</name>
</gene>
<dbReference type="Pfam" id="PF07596">
    <property type="entry name" value="SBP_bac_10"/>
    <property type="match status" value="1"/>
</dbReference>
<proteinExistence type="predicted"/>
<dbReference type="InterPro" id="IPR011453">
    <property type="entry name" value="DUF1559"/>
</dbReference>
<dbReference type="NCBIfam" id="TIGR02532">
    <property type="entry name" value="IV_pilin_GFxxxE"/>
    <property type="match status" value="1"/>
</dbReference>
<sequence>MSPNPRRGFTLIELLVVIAIIAVLIALLLPAVQSAREAARRAQCVNNLKQMGLAAHNFESTNGSFPPGFGQTPTINVPLYPRPTPAVQVLQFLENSNLYNTFNFQFNLNGISNNKTNDANYTAGTQIISAYICPSDSSDVKLFGILGYNNYFASIGATACAELGQPPAGYAANKTEVNAGLAGVFNVTLDYSSPQTLNGANNPDYLKATGKGTIASITDGTSNTSLFSEVTRSIANANTAGEVPANSYLNVFGISADSFTTSVLPPTDLCLAGTRLKYRGQQYYRGIAPTAFFSHTQTPNPQTYDCANSSDFICAHIAARSNHSGGVNVVFADGSVRFVKNSINPMSWRALGTRAGGEVVSADAY</sequence>
<keyword evidence="3" id="KW-1185">Reference proteome</keyword>
<evidence type="ECO:0000313" key="3">
    <source>
        <dbReference type="Proteomes" id="UP000186309"/>
    </source>
</evidence>
<dbReference type="SUPFAM" id="SSF54523">
    <property type="entry name" value="Pili subunits"/>
    <property type="match status" value="1"/>
</dbReference>
<dbReference type="PANTHER" id="PTHR30093">
    <property type="entry name" value="GENERAL SECRETION PATHWAY PROTEIN G"/>
    <property type="match status" value="1"/>
</dbReference>
<accession>A0A1U7CQ51</accession>
<dbReference type="NCBIfam" id="TIGR04294">
    <property type="entry name" value="pre_pil_HX9DG"/>
    <property type="match status" value="1"/>
</dbReference>
<protein>
    <recommendedName>
        <fullName evidence="1">DUF1559 domain-containing protein</fullName>
    </recommendedName>
</protein>
<evidence type="ECO:0000259" key="1">
    <source>
        <dbReference type="Pfam" id="PF07596"/>
    </source>
</evidence>
<dbReference type="InterPro" id="IPR027558">
    <property type="entry name" value="Pre_pil_HX9DG_C"/>
</dbReference>
<dbReference type="Proteomes" id="UP000186309">
    <property type="component" value="Chromosome"/>
</dbReference>
<dbReference type="EMBL" id="CP019082">
    <property type="protein sequence ID" value="APW61051.1"/>
    <property type="molecule type" value="Genomic_DNA"/>
</dbReference>
<dbReference type="RefSeq" id="WP_076350828.1">
    <property type="nucleotide sequence ID" value="NZ_CP019082.1"/>
</dbReference>
<dbReference type="Gene3D" id="3.30.700.10">
    <property type="entry name" value="Glycoprotein, Type 4 Pilin"/>
    <property type="match status" value="1"/>
</dbReference>
<feature type="domain" description="DUF1559" evidence="1">
    <location>
        <begin position="33"/>
        <end position="345"/>
    </location>
</feature>
<reference evidence="3" key="1">
    <citation type="submission" date="2016-12" db="EMBL/GenBank/DDBJ databases">
        <title>Comparative genomics of four Isosphaeraceae planctomycetes: a common pool of plasmids and glycoside hydrolase genes.</title>
        <authorList>
            <person name="Ivanova A."/>
        </authorList>
    </citation>
    <scope>NUCLEOTIDE SEQUENCE [LARGE SCALE GENOMIC DNA]</scope>
    <source>
        <strain evidence="3">PX4</strain>
    </source>
</reference>
<dbReference type="STRING" id="1387353.BSF38_02554"/>